<gene>
    <name evidence="1" type="ORF">S01H1_22179</name>
</gene>
<proteinExistence type="predicted"/>
<accession>X0VFC1</accession>
<comment type="caution">
    <text evidence="1">The sequence shown here is derived from an EMBL/GenBank/DDBJ whole genome shotgun (WGS) entry which is preliminary data.</text>
</comment>
<dbReference type="EMBL" id="BARS01012461">
    <property type="protein sequence ID" value="GAF99250.1"/>
    <property type="molecule type" value="Genomic_DNA"/>
</dbReference>
<organism evidence="1">
    <name type="scientific">marine sediment metagenome</name>
    <dbReference type="NCBI Taxonomy" id="412755"/>
    <lineage>
        <taxon>unclassified sequences</taxon>
        <taxon>metagenomes</taxon>
        <taxon>ecological metagenomes</taxon>
    </lineage>
</organism>
<evidence type="ECO:0000313" key="1">
    <source>
        <dbReference type="EMBL" id="GAF99250.1"/>
    </source>
</evidence>
<sequence>GLNSPFFVNKNELVEIEAAFEREALCSLAGNWPEVLTVAGFLADGNIFLGTSTVRIIHPGMKVIEELASCWLQGDCVHPTWCDRIDMNRDSLVNLLDYALLLNSQVEFIRE</sequence>
<feature type="non-terminal residue" evidence="1">
    <location>
        <position position="1"/>
    </location>
</feature>
<name>X0VFC1_9ZZZZ</name>
<reference evidence="1" key="1">
    <citation type="journal article" date="2014" name="Front. Microbiol.">
        <title>High frequency of phylogenetically diverse reductive dehalogenase-homologous genes in deep subseafloor sedimentary metagenomes.</title>
        <authorList>
            <person name="Kawai M."/>
            <person name="Futagami T."/>
            <person name="Toyoda A."/>
            <person name="Takaki Y."/>
            <person name="Nishi S."/>
            <person name="Hori S."/>
            <person name="Arai W."/>
            <person name="Tsubouchi T."/>
            <person name="Morono Y."/>
            <person name="Uchiyama I."/>
            <person name="Ito T."/>
            <person name="Fujiyama A."/>
            <person name="Inagaki F."/>
            <person name="Takami H."/>
        </authorList>
    </citation>
    <scope>NUCLEOTIDE SEQUENCE</scope>
    <source>
        <strain evidence="1">Expedition CK06-06</strain>
    </source>
</reference>
<dbReference type="AlphaFoldDB" id="X0VFC1"/>
<protein>
    <submittedName>
        <fullName evidence="1">Uncharacterized protein</fullName>
    </submittedName>
</protein>